<evidence type="ECO:0000259" key="1">
    <source>
        <dbReference type="Pfam" id="PF25583"/>
    </source>
</evidence>
<dbReference type="STRING" id="1804984.AYM40_19225"/>
<dbReference type="Pfam" id="PF25583">
    <property type="entry name" value="WCX"/>
    <property type="match status" value="1"/>
</dbReference>
<evidence type="ECO:0000313" key="3">
    <source>
        <dbReference type="Proteomes" id="UP000076852"/>
    </source>
</evidence>
<dbReference type="AlphaFoldDB" id="A0A160FNE7"/>
<accession>A0A160FNE7</accession>
<proteinExistence type="predicted"/>
<protein>
    <recommendedName>
        <fullName evidence="1">WCX domain-containing protein</fullName>
    </recommendedName>
</protein>
<name>A0A160FNE7_9BURK</name>
<keyword evidence="3" id="KW-1185">Reference proteome</keyword>
<sequence length="74" mass="8097">MLEVFTSPFARSAAKISEPDPADGWRTVTLPVGSIRQACAELLRFGTEADVLAPPELRARFAEVAAALHRRYAQ</sequence>
<organism evidence="2 3">
    <name type="scientific">Paraburkholderia phytofirmans OLGA172</name>
    <dbReference type="NCBI Taxonomy" id="1417228"/>
    <lineage>
        <taxon>Bacteria</taxon>
        <taxon>Pseudomonadati</taxon>
        <taxon>Pseudomonadota</taxon>
        <taxon>Betaproteobacteria</taxon>
        <taxon>Burkholderiales</taxon>
        <taxon>Burkholderiaceae</taxon>
        <taxon>Paraburkholderia</taxon>
    </lineage>
</organism>
<dbReference type="Proteomes" id="UP000076852">
    <property type="component" value="Chromosome 1"/>
</dbReference>
<gene>
    <name evidence="2" type="ORF">AYM40_19225</name>
</gene>
<evidence type="ECO:0000313" key="2">
    <source>
        <dbReference type="EMBL" id="ANB74259.1"/>
    </source>
</evidence>
<dbReference type="EMBL" id="CP014578">
    <property type="protein sequence ID" value="ANB74259.1"/>
    <property type="molecule type" value="Genomic_DNA"/>
</dbReference>
<dbReference type="KEGG" id="buz:AYM40_19225"/>
<dbReference type="RefSeq" id="WP_236720865.1">
    <property type="nucleotide sequence ID" value="NZ_CP014578.1"/>
</dbReference>
<reference evidence="2 3" key="1">
    <citation type="journal article" date="2016" name="Gene">
        <title>PacBio SMRT assembly of a complex multi-replicon genome reveals chlorocatechol degradative operon in a region of genome plasticity.</title>
        <authorList>
            <person name="Ricker N."/>
            <person name="Shen S.Y."/>
            <person name="Goordial J."/>
            <person name="Jin S."/>
            <person name="Fulthorpe R.R."/>
        </authorList>
    </citation>
    <scope>NUCLEOTIDE SEQUENCE [LARGE SCALE GENOMIC DNA]</scope>
    <source>
        <strain evidence="2 3">OLGA172</strain>
    </source>
</reference>
<feature type="domain" description="WCX" evidence="1">
    <location>
        <begin position="16"/>
        <end position="67"/>
    </location>
</feature>
<dbReference type="InterPro" id="IPR057727">
    <property type="entry name" value="WCX_dom"/>
</dbReference>